<evidence type="ECO:0000256" key="4">
    <source>
        <dbReference type="ARBA" id="ARBA00022553"/>
    </source>
</evidence>
<feature type="transmembrane region" description="Helical" evidence="10">
    <location>
        <begin position="158"/>
        <end position="185"/>
    </location>
</feature>
<organism evidence="13 14">
    <name type="scientific">Oleiharenicola lentus</name>
    <dbReference type="NCBI Taxonomy" id="2508720"/>
    <lineage>
        <taxon>Bacteria</taxon>
        <taxon>Pseudomonadati</taxon>
        <taxon>Verrucomicrobiota</taxon>
        <taxon>Opitutia</taxon>
        <taxon>Opitutales</taxon>
        <taxon>Opitutaceae</taxon>
        <taxon>Oleiharenicola</taxon>
    </lineage>
</organism>
<dbReference type="SUPFAM" id="SSF158472">
    <property type="entry name" value="HAMP domain-like"/>
    <property type="match status" value="1"/>
</dbReference>
<keyword evidence="5" id="KW-0808">Transferase</keyword>
<evidence type="ECO:0000313" key="14">
    <source>
        <dbReference type="Proteomes" id="UP000290218"/>
    </source>
</evidence>
<dbReference type="InterPro" id="IPR005467">
    <property type="entry name" value="His_kinase_dom"/>
</dbReference>
<evidence type="ECO:0000256" key="6">
    <source>
        <dbReference type="ARBA" id="ARBA00022741"/>
    </source>
</evidence>
<dbReference type="InterPro" id="IPR033417">
    <property type="entry name" value="CHASE8"/>
</dbReference>
<protein>
    <recommendedName>
        <fullName evidence="3">histidine kinase</fullName>
        <ecNumber evidence="3">2.7.13.3</ecNumber>
    </recommendedName>
</protein>
<dbReference type="SMART" id="SM00387">
    <property type="entry name" value="HATPase_c"/>
    <property type="match status" value="1"/>
</dbReference>
<dbReference type="PROSITE" id="PS50109">
    <property type="entry name" value="HIS_KIN"/>
    <property type="match status" value="1"/>
</dbReference>
<dbReference type="InterPro" id="IPR003594">
    <property type="entry name" value="HATPase_dom"/>
</dbReference>
<dbReference type="CDD" id="cd06225">
    <property type="entry name" value="HAMP"/>
    <property type="match status" value="1"/>
</dbReference>
<proteinExistence type="predicted"/>
<evidence type="ECO:0000259" key="11">
    <source>
        <dbReference type="PROSITE" id="PS50109"/>
    </source>
</evidence>
<dbReference type="InterPro" id="IPR003660">
    <property type="entry name" value="HAMP_dom"/>
</dbReference>
<evidence type="ECO:0000256" key="9">
    <source>
        <dbReference type="SAM" id="Coils"/>
    </source>
</evidence>
<dbReference type="InterPro" id="IPR036890">
    <property type="entry name" value="HATPase_C_sf"/>
</dbReference>
<evidence type="ECO:0000259" key="12">
    <source>
        <dbReference type="PROSITE" id="PS50885"/>
    </source>
</evidence>
<dbReference type="Proteomes" id="UP000290218">
    <property type="component" value="Unassembled WGS sequence"/>
</dbReference>
<evidence type="ECO:0000256" key="1">
    <source>
        <dbReference type="ARBA" id="ARBA00000085"/>
    </source>
</evidence>
<dbReference type="Gene3D" id="6.10.340.10">
    <property type="match status" value="1"/>
</dbReference>
<dbReference type="SMART" id="SM00304">
    <property type="entry name" value="HAMP"/>
    <property type="match status" value="1"/>
</dbReference>
<name>A0A4Q1C3N0_9BACT</name>
<feature type="transmembrane region" description="Helical" evidence="10">
    <location>
        <begin position="23"/>
        <end position="45"/>
    </location>
</feature>
<dbReference type="GO" id="GO:0004673">
    <property type="term" value="F:protein histidine kinase activity"/>
    <property type="evidence" value="ECO:0007669"/>
    <property type="project" value="UniProtKB-EC"/>
</dbReference>
<evidence type="ECO:0000256" key="5">
    <source>
        <dbReference type="ARBA" id="ARBA00022679"/>
    </source>
</evidence>
<dbReference type="PANTHER" id="PTHR44936:SF10">
    <property type="entry name" value="SENSOR PROTEIN RSTB"/>
    <property type="match status" value="1"/>
</dbReference>
<keyword evidence="4" id="KW-0597">Phosphoprotein</keyword>
<comment type="catalytic activity">
    <reaction evidence="1">
        <text>ATP + protein L-histidine = ADP + protein N-phospho-L-histidine.</text>
        <dbReference type="EC" id="2.7.13.3"/>
    </reaction>
</comment>
<dbReference type="EC" id="2.7.13.3" evidence="3"/>
<dbReference type="OrthoDB" id="192009at2"/>
<gene>
    <name evidence="13" type="ORF">ESB00_14140</name>
</gene>
<dbReference type="AlphaFoldDB" id="A0A4Q1C3N0"/>
<evidence type="ECO:0000256" key="7">
    <source>
        <dbReference type="ARBA" id="ARBA00022777"/>
    </source>
</evidence>
<evidence type="ECO:0000256" key="2">
    <source>
        <dbReference type="ARBA" id="ARBA00004370"/>
    </source>
</evidence>
<keyword evidence="10" id="KW-0812">Transmembrane</keyword>
<dbReference type="PRINTS" id="PR00344">
    <property type="entry name" value="BCTRLSENSOR"/>
</dbReference>
<feature type="domain" description="HAMP" evidence="12">
    <location>
        <begin position="190"/>
        <end position="243"/>
    </location>
</feature>
<dbReference type="InterPro" id="IPR004358">
    <property type="entry name" value="Sig_transdc_His_kin-like_C"/>
</dbReference>
<sequence length="547" mass="60061">MILHRLDLRLREWLGTKSVREKLGFITIAAVTCATLAASATLLVWRLVEQRATHTADTLALTRIVAENATVSVSFQDTGSADSVLETLRSKPNIRGAVIDIPTRLNFATYGDPPPPSFRLSDGRTVAYAGWWLLTSAPIENHEVRIGTVHLWTDLRPILWSALGAAFAGLVLALALALMLSLFVLSRLRGLILNPIGNLHAATRHVTEHRDYAHRVPVISHDELGELTTAFNRMLARIQANKEELRAANTLLSDEMEERRRLETKLLETSRQAGMAQVATGVLHNVGNVLNSVNISANILREAISSNPRLKLLKQTTDLMRAQGDNLPRFLAEDPRGRLVPKLLIEVADQLIAARGEKIRELEELTQNVEHIKQIVAMQQSFAKAGGVVQALKPASLFEEACCLAQASVNRHGVRINTHLVETPQIETDRHQVLQILVNFITNAVQAVKVRPDGDRRIGLHLTLVDQRIRFAVEDNGMGIPPENLQKIFQHGFTTRKDGHGFGLHSGALAASNLGGSVHVHSDGAGLGARFTLELPLRLPANIARAA</sequence>
<keyword evidence="7" id="KW-0418">Kinase</keyword>
<keyword evidence="8" id="KW-0067">ATP-binding</keyword>
<keyword evidence="9" id="KW-0175">Coiled coil</keyword>
<keyword evidence="14" id="KW-1185">Reference proteome</keyword>
<dbReference type="GO" id="GO:0007165">
    <property type="term" value="P:signal transduction"/>
    <property type="evidence" value="ECO:0007669"/>
    <property type="project" value="InterPro"/>
</dbReference>
<dbReference type="PANTHER" id="PTHR44936">
    <property type="entry name" value="SENSOR PROTEIN CREC"/>
    <property type="match status" value="1"/>
</dbReference>
<dbReference type="Pfam" id="PF00672">
    <property type="entry name" value="HAMP"/>
    <property type="match status" value="1"/>
</dbReference>
<dbReference type="Pfam" id="PF17152">
    <property type="entry name" value="CHASE8"/>
    <property type="match status" value="1"/>
</dbReference>
<evidence type="ECO:0000313" key="13">
    <source>
        <dbReference type="EMBL" id="RXK52849.1"/>
    </source>
</evidence>
<dbReference type="Pfam" id="PF02518">
    <property type="entry name" value="HATPase_c"/>
    <property type="match status" value="1"/>
</dbReference>
<keyword evidence="10" id="KW-1133">Transmembrane helix</keyword>
<dbReference type="GO" id="GO:0016020">
    <property type="term" value="C:membrane"/>
    <property type="evidence" value="ECO:0007669"/>
    <property type="project" value="UniProtKB-SubCell"/>
</dbReference>
<dbReference type="Gene3D" id="3.30.565.10">
    <property type="entry name" value="Histidine kinase-like ATPase, C-terminal domain"/>
    <property type="match status" value="1"/>
</dbReference>
<evidence type="ECO:0000256" key="8">
    <source>
        <dbReference type="ARBA" id="ARBA00022840"/>
    </source>
</evidence>
<dbReference type="EMBL" id="SDHX01000002">
    <property type="protein sequence ID" value="RXK52849.1"/>
    <property type="molecule type" value="Genomic_DNA"/>
</dbReference>
<evidence type="ECO:0000256" key="10">
    <source>
        <dbReference type="SAM" id="Phobius"/>
    </source>
</evidence>
<dbReference type="InterPro" id="IPR050980">
    <property type="entry name" value="2C_sensor_his_kinase"/>
</dbReference>
<dbReference type="PROSITE" id="PS50885">
    <property type="entry name" value="HAMP"/>
    <property type="match status" value="1"/>
</dbReference>
<dbReference type="Gene3D" id="1.10.287.130">
    <property type="match status" value="1"/>
</dbReference>
<dbReference type="RefSeq" id="WP_129048439.1">
    <property type="nucleotide sequence ID" value="NZ_SDHX01000002.1"/>
</dbReference>
<dbReference type="SUPFAM" id="SSF55874">
    <property type="entry name" value="ATPase domain of HSP90 chaperone/DNA topoisomerase II/histidine kinase"/>
    <property type="match status" value="1"/>
</dbReference>
<reference evidence="13 14" key="1">
    <citation type="submission" date="2019-01" db="EMBL/GenBank/DDBJ databases">
        <title>Lacunisphaera sp. strain TWA-58.</title>
        <authorList>
            <person name="Chen W.-M."/>
        </authorList>
    </citation>
    <scope>NUCLEOTIDE SEQUENCE [LARGE SCALE GENOMIC DNA]</scope>
    <source>
        <strain evidence="13 14">TWA-58</strain>
    </source>
</reference>
<feature type="domain" description="Histidine kinase" evidence="11">
    <location>
        <begin position="361"/>
        <end position="539"/>
    </location>
</feature>
<comment type="caution">
    <text evidence="13">The sequence shown here is derived from an EMBL/GenBank/DDBJ whole genome shotgun (WGS) entry which is preliminary data.</text>
</comment>
<evidence type="ECO:0000256" key="3">
    <source>
        <dbReference type="ARBA" id="ARBA00012438"/>
    </source>
</evidence>
<accession>A0A4Q1C3N0</accession>
<comment type="subcellular location">
    <subcellularLocation>
        <location evidence="2">Membrane</location>
    </subcellularLocation>
</comment>
<keyword evidence="6" id="KW-0547">Nucleotide-binding</keyword>
<keyword evidence="10" id="KW-0472">Membrane</keyword>
<dbReference type="GO" id="GO:0005524">
    <property type="term" value="F:ATP binding"/>
    <property type="evidence" value="ECO:0007669"/>
    <property type="project" value="UniProtKB-KW"/>
</dbReference>
<feature type="coiled-coil region" evidence="9">
    <location>
        <begin position="235"/>
        <end position="272"/>
    </location>
</feature>